<dbReference type="EMBL" id="MDKC01000002">
    <property type="protein sequence ID" value="ODG93446.1"/>
    <property type="molecule type" value="Genomic_DNA"/>
</dbReference>
<name>A0ABX2ZW70_9BACI</name>
<proteinExistence type="predicted"/>
<dbReference type="Pfam" id="PF05076">
    <property type="entry name" value="SUFU"/>
    <property type="match status" value="1"/>
</dbReference>
<evidence type="ECO:0000259" key="1">
    <source>
        <dbReference type="Pfam" id="PF05076"/>
    </source>
</evidence>
<gene>
    <name evidence="2" type="ORF">BED47_03935</name>
</gene>
<protein>
    <recommendedName>
        <fullName evidence="1">Suppressor of fused-like domain-containing protein</fullName>
    </recommendedName>
</protein>
<keyword evidence="3" id="KW-1185">Reference proteome</keyword>
<organism evidence="2 3">
    <name type="scientific">Gottfriedia luciferensis</name>
    <dbReference type="NCBI Taxonomy" id="178774"/>
    <lineage>
        <taxon>Bacteria</taxon>
        <taxon>Bacillati</taxon>
        <taxon>Bacillota</taxon>
        <taxon>Bacilli</taxon>
        <taxon>Bacillales</taxon>
        <taxon>Bacillaceae</taxon>
        <taxon>Gottfriedia</taxon>
    </lineage>
</organism>
<accession>A0ABX2ZW70</accession>
<dbReference type="RefSeq" id="WP_069032512.1">
    <property type="nucleotide sequence ID" value="NZ_MDKC01000002.1"/>
</dbReference>
<reference evidence="2 3" key="1">
    <citation type="submission" date="2016-07" db="EMBL/GenBank/DDBJ databases">
        <authorList>
            <person name="Townsley L."/>
            <person name="Shank E.A."/>
        </authorList>
    </citation>
    <scope>NUCLEOTIDE SEQUENCE [LARGE SCALE GENOMIC DNA]</scope>
    <source>
        <strain evidence="2 3">CH01</strain>
    </source>
</reference>
<dbReference type="Proteomes" id="UP000094580">
    <property type="component" value="Unassembled WGS sequence"/>
</dbReference>
<evidence type="ECO:0000313" key="2">
    <source>
        <dbReference type="EMBL" id="ODG93446.1"/>
    </source>
</evidence>
<comment type="caution">
    <text evidence="2">The sequence shown here is derived from an EMBL/GenBank/DDBJ whole genome shotgun (WGS) entry which is preliminary data.</text>
</comment>
<feature type="domain" description="Suppressor of fused-like" evidence="1">
    <location>
        <begin position="34"/>
        <end position="187"/>
    </location>
</feature>
<dbReference type="InterPro" id="IPR020941">
    <property type="entry name" value="SUFU-like_domain"/>
</dbReference>
<evidence type="ECO:0000313" key="3">
    <source>
        <dbReference type="Proteomes" id="UP000094580"/>
    </source>
</evidence>
<sequence length="191" mass="22058">MSVSTENKQIAKFALKVFGGKPKVNKYWDDNKASSIDILFSKDTQFDDNVFAFATLGLSDFSIGYENYELPLRVELVGASEFECFPNLLSSCAFYIINSNYKCFPGAIFENVVSMYLPHSDMKHILFVNPYLWENKLETLNFEKKKVTWLMIAPISKEEKNYAEEYGIEALETLFEEKQINIFDLERNSSI</sequence>